<dbReference type="Proteomes" id="UP000443353">
    <property type="component" value="Unassembled WGS sequence"/>
</dbReference>
<sequence length="166" mass="17015">MSIAVSALVRPSRIQRFVWGGWGLALLASALAIGLAAPGHVRLAPLVAAALAAAGSAVLGAALLPSKTHRIDISGTGALRVTVQQDVGSPPEGNAVLLPGSVVWPMLMVLRHAAPGTGPRVLCVWRDSVDAAVWRALAVALAVVGRRGHANEGCEDTTNSLQRTNS</sequence>
<gene>
    <name evidence="2" type="ORF">GPY61_23485</name>
</gene>
<dbReference type="AlphaFoldDB" id="A0A7X3G3S0"/>
<feature type="transmembrane region" description="Helical" evidence="1">
    <location>
        <begin position="43"/>
        <end position="64"/>
    </location>
</feature>
<dbReference type="RefSeq" id="WP_056137294.1">
    <property type="nucleotide sequence ID" value="NZ_CP168562.1"/>
</dbReference>
<feature type="transmembrane region" description="Helical" evidence="1">
    <location>
        <begin position="17"/>
        <end position="37"/>
    </location>
</feature>
<evidence type="ECO:0000256" key="1">
    <source>
        <dbReference type="SAM" id="Phobius"/>
    </source>
</evidence>
<proteinExistence type="predicted"/>
<keyword evidence="1" id="KW-1133">Transmembrane helix</keyword>
<comment type="caution">
    <text evidence="2">The sequence shown here is derived from an EMBL/GenBank/DDBJ whole genome shotgun (WGS) entry which is preliminary data.</text>
</comment>
<keyword evidence="1" id="KW-0472">Membrane</keyword>
<accession>A0A7X3G3S0</accession>
<evidence type="ECO:0000313" key="2">
    <source>
        <dbReference type="EMBL" id="MVW62890.1"/>
    </source>
</evidence>
<reference evidence="2 3" key="1">
    <citation type="submission" date="2019-12" db="EMBL/GenBank/DDBJ databases">
        <authorList>
            <person name="Li C."/>
            <person name="Zhao J."/>
        </authorList>
    </citation>
    <scope>NUCLEOTIDE SEQUENCE [LARGE SCALE GENOMIC DNA]</scope>
    <source>
        <strain evidence="2 3">NEAU-DD11</strain>
    </source>
</reference>
<evidence type="ECO:0000313" key="3">
    <source>
        <dbReference type="Proteomes" id="UP000443353"/>
    </source>
</evidence>
<dbReference type="EMBL" id="WSES01000007">
    <property type="protein sequence ID" value="MVW62890.1"/>
    <property type="molecule type" value="Genomic_DNA"/>
</dbReference>
<keyword evidence="1" id="KW-0812">Transmembrane</keyword>
<name>A0A7X3G3S0_9BURK</name>
<protein>
    <recommendedName>
        <fullName evidence="4">Flagellar hook-length control protein</fullName>
    </recommendedName>
</protein>
<keyword evidence="3" id="KW-1185">Reference proteome</keyword>
<organism evidence="2 3">
    <name type="scientific">Massilia cellulosiltytica</name>
    <dbReference type="NCBI Taxonomy" id="2683234"/>
    <lineage>
        <taxon>Bacteria</taxon>
        <taxon>Pseudomonadati</taxon>
        <taxon>Pseudomonadota</taxon>
        <taxon>Betaproteobacteria</taxon>
        <taxon>Burkholderiales</taxon>
        <taxon>Oxalobacteraceae</taxon>
        <taxon>Telluria group</taxon>
        <taxon>Massilia</taxon>
    </lineage>
</organism>
<evidence type="ECO:0008006" key="4">
    <source>
        <dbReference type="Google" id="ProtNLM"/>
    </source>
</evidence>